<feature type="compositionally biased region" description="Polar residues" evidence="1">
    <location>
        <begin position="506"/>
        <end position="534"/>
    </location>
</feature>
<accession>A0A3P9PX66</accession>
<reference evidence="2" key="3">
    <citation type="submission" date="2025-09" db="UniProtKB">
        <authorList>
            <consortium name="Ensembl"/>
        </authorList>
    </citation>
    <scope>IDENTIFICATION</scope>
    <source>
        <strain evidence="2">Guanapo</strain>
    </source>
</reference>
<dbReference type="Ensembl" id="ENSPRET00000026471.1">
    <property type="protein sequence ID" value="ENSPREP00000026203.1"/>
    <property type="gene ID" value="ENSPREG00000017704.1"/>
</dbReference>
<reference evidence="2" key="2">
    <citation type="submission" date="2025-08" db="UniProtKB">
        <authorList>
            <consortium name="Ensembl"/>
        </authorList>
    </citation>
    <scope>IDENTIFICATION</scope>
    <source>
        <strain evidence="2">Guanapo</strain>
    </source>
</reference>
<name>A0A3P9PX66_POERE</name>
<feature type="compositionally biased region" description="Basic and acidic residues" evidence="1">
    <location>
        <begin position="961"/>
        <end position="975"/>
    </location>
</feature>
<feature type="compositionally biased region" description="Basic and acidic residues" evidence="1">
    <location>
        <begin position="769"/>
        <end position="780"/>
    </location>
</feature>
<feature type="compositionally biased region" description="Basic and acidic residues" evidence="1">
    <location>
        <begin position="42"/>
        <end position="56"/>
    </location>
</feature>
<feature type="compositionally biased region" description="Acidic residues" evidence="1">
    <location>
        <begin position="672"/>
        <end position="682"/>
    </location>
</feature>
<feature type="compositionally biased region" description="Polar residues" evidence="1">
    <location>
        <begin position="686"/>
        <end position="697"/>
    </location>
</feature>
<dbReference type="PANTHER" id="PTHR15932">
    <property type="entry name" value="UBIQUITIN INTERACTION MOTIF-CONTAINING PROTEIN 1"/>
    <property type="match status" value="1"/>
</dbReference>
<dbReference type="GO" id="GO:0042393">
    <property type="term" value="F:histone binding"/>
    <property type="evidence" value="ECO:0007669"/>
    <property type="project" value="TreeGrafter"/>
</dbReference>
<dbReference type="GO" id="GO:0045739">
    <property type="term" value="P:positive regulation of DNA repair"/>
    <property type="evidence" value="ECO:0007669"/>
    <property type="project" value="TreeGrafter"/>
</dbReference>
<feature type="region of interest" description="Disordered" evidence="1">
    <location>
        <begin position="126"/>
        <end position="229"/>
    </location>
</feature>
<feature type="compositionally biased region" description="Low complexity" evidence="1">
    <location>
        <begin position="8"/>
        <end position="19"/>
    </location>
</feature>
<feature type="compositionally biased region" description="Polar residues" evidence="1">
    <location>
        <begin position="197"/>
        <end position="227"/>
    </location>
</feature>
<dbReference type="GO" id="GO:0070530">
    <property type="term" value="F:K63-linked polyubiquitin modification-dependent protein binding"/>
    <property type="evidence" value="ECO:0007669"/>
    <property type="project" value="InterPro"/>
</dbReference>
<feature type="compositionally biased region" description="Basic residues" evidence="1">
    <location>
        <begin position="628"/>
        <end position="638"/>
    </location>
</feature>
<feature type="region of interest" description="Disordered" evidence="1">
    <location>
        <begin position="344"/>
        <end position="446"/>
    </location>
</feature>
<dbReference type="InterPro" id="IPR003903">
    <property type="entry name" value="UIM_dom"/>
</dbReference>
<keyword evidence="3" id="KW-1185">Reference proteome</keyword>
<feature type="compositionally biased region" description="Polar residues" evidence="1">
    <location>
        <begin position="95"/>
        <end position="106"/>
    </location>
</feature>
<dbReference type="GO" id="GO:0070531">
    <property type="term" value="C:BRCA1-A complex"/>
    <property type="evidence" value="ECO:0007669"/>
    <property type="project" value="InterPro"/>
</dbReference>
<feature type="compositionally biased region" description="Polar residues" evidence="1">
    <location>
        <begin position="393"/>
        <end position="415"/>
    </location>
</feature>
<feature type="compositionally biased region" description="Polar residues" evidence="1">
    <location>
        <begin position="610"/>
        <end position="625"/>
    </location>
</feature>
<reference evidence="3" key="1">
    <citation type="submission" date="2013-11" db="EMBL/GenBank/DDBJ databases">
        <title>The genomic landscape of the Guanapo guppy.</title>
        <authorList>
            <person name="Kuenstner A."/>
            <person name="Dreyer C."/>
        </authorList>
    </citation>
    <scope>NUCLEOTIDE SEQUENCE</scope>
    <source>
        <strain evidence="3">Guanapo</strain>
    </source>
</reference>
<dbReference type="Gene3D" id="6.10.250.1800">
    <property type="match status" value="1"/>
</dbReference>
<dbReference type="InterPro" id="IPR038868">
    <property type="entry name" value="RAP80"/>
</dbReference>
<proteinExistence type="predicted"/>
<sequence>MRGRGRHSSSQSSATQQQSRMALRKKLAQNVSSDSQQDENTQEDKASTNTESRDELSSLLRSTSLTREKHRTERKNHCRRKEMTEEEEMDLALQLSKQEASNTELRQQQEDENVMKAIQESMVIQTQPGLTSPNKHLLDGVPQSTGSRRKLSYSNGERMPEEGGMNSGAVGPGDEIITRRKKQRKQAGSPLMKMPDLSQTQKVSSQISPSITESFSAHLDSPQSSDSTDIEDFQLQMSPVFPLTGCRAEVHVSRLNLDLVETCKSSGFVLCSQDSLISTQKSAQPRSPVFPQSNPIFCPKSPVFPGDDMGRERQLEQSPTFVKSPVFGRTADCSNHPACENTELSFSSQESSNPTVRSCSPHSPVFHKSHSGQSSLRKDPHRGQVERRDERSTSPTELQRTNLQLRASDCDQSPSGCRKDIKSDGCPTAECNRHSPKSEEVNENCEGWTSGEKELTSDMTLIWSEQEEDDVTPVGSPSPVFPEEKAAVPADNQLGSSPKHILVASQEPSGPDSSLKPQKCLSQLPTSTLQSHPLSRQEEVHRASPQRGEPSDRQTIHYYWGVPFCPRGLDPDTYTKVIVAQMEVYEKSLKEAQRGLLRKAEWGEAIQPEPQKSMSPETSSGSPQPCVSRRRGLRLRGSKRSEAADFLPEERKDDGEEEQQEKKEEGSKESDEVQMDTDDCEVCPETQLSDNNSTKDLNLNVDAETQPLQKNPELPEIEMILRGDSPIRHECQEPEPNLKTDSKMEENVSSCGEDVGGQTAQRVKKVKSRKDQEVEKMEDRSLQRSECPVLEAAVVPHSPEASVDCPLCQGSFPASEIEMHAAYCDGEVAVVDQRRPESQGFQDPLKPRRKRMKTTEVVSEETTQLSDVCRNQEKCYICQKSVLLRDYSRHTELCLQRGTVSRVLDRQDPNPNLKQLLICGMMRMRKFQRTGSIILPSDPSLPSLRPPDALLTSGNSSDPRSQVKDGDDIIKKEPEPLTVTRLPGL</sequence>
<dbReference type="Bgee" id="ENSPREG00000017704">
    <property type="expression patterns" value="Expressed in caudal fin and 1 other cell type or tissue"/>
</dbReference>
<dbReference type="OMA" id="PVTEIEM"/>
<dbReference type="Proteomes" id="UP000242638">
    <property type="component" value="Unassembled WGS sequence"/>
</dbReference>
<feature type="compositionally biased region" description="Basic and acidic residues" evidence="1">
    <location>
        <begin position="376"/>
        <end position="392"/>
    </location>
</feature>
<feature type="compositionally biased region" description="Low complexity" evidence="1">
    <location>
        <begin position="933"/>
        <end position="951"/>
    </location>
</feature>
<dbReference type="GO" id="GO:0006302">
    <property type="term" value="P:double-strand break repair"/>
    <property type="evidence" value="ECO:0007669"/>
    <property type="project" value="InterPro"/>
</dbReference>
<evidence type="ECO:0000313" key="3">
    <source>
        <dbReference type="Proteomes" id="UP000242638"/>
    </source>
</evidence>
<feature type="region of interest" description="Disordered" evidence="1">
    <location>
        <begin position="933"/>
        <end position="985"/>
    </location>
</feature>
<protein>
    <submittedName>
        <fullName evidence="2">Ubiquitin interaction motif containing 1</fullName>
    </submittedName>
</protein>
<feature type="region of interest" description="Disordered" evidence="1">
    <location>
        <begin position="466"/>
        <end position="552"/>
    </location>
</feature>
<dbReference type="AlphaFoldDB" id="A0A3P9PX66"/>
<dbReference type="STRING" id="8081.ENSPREP00000026203"/>
<feature type="compositionally biased region" description="Basic and acidic residues" evidence="1">
    <location>
        <begin position="639"/>
        <end position="671"/>
    </location>
</feature>
<dbReference type="GeneTree" id="ENSGT00390000007635"/>
<dbReference type="PANTHER" id="PTHR15932:SF2">
    <property type="entry name" value="BRCA1-A COMPLEX SUBUNIT RAP80"/>
    <property type="match status" value="1"/>
</dbReference>
<feature type="region of interest" description="Disordered" evidence="1">
    <location>
        <begin position="1"/>
        <end position="108"/>
    </location>
</feature>
<feature type="compositionally biased region" description="Basic and acidic residues" evidence="1">
    <location>
        <begin position="431"/>
        <end position="440"/>
    </location>
</feature>
<evidence type="ECO:0000256" key="1">
    <source>
        <dbReference type="SAM" id="MobiDB-lite"/>
    </source>
</evidence>
<evidence type="ECO:0000313" key="2">
    <source>
        <dbReference type="Ensembl" id="ENSPREP00000026203.1"/>
    </source>
</evidence>
<feature type="region of interest" description="Disordered" evidence="1">
    <location>
        <begin position="748"/>
        <end position="780"/>
    </location>
</feature>
<dbReference type="CDD" id="cd20912">
    <property type="entry name" value="AIR_RAP80-like"/>
    <property type="match status" value="1"/>
</dbReference>
<dbReference type="PROSITE" id="PS50330">
    <property type="entry name" value="UIM"/>
    <property type="match status" value="1"/>
</dbReference>
<feature type="region of interest" description="Disordered" evidence="1">
    <location>
        <begin position="601"/>
        <end position="697"/>
    </location>
</feature>
<feature type="compositionally biased region" description="Polar residues" evidence="1">
    <location>
        <begin position="344"/>
        <end position="361"/>
    </location>
</feature>
<organism evidence="2 3">
    <name type="scientific">Poecilia reticulata</name>
    <name type="common">Guppy</name>
    <name type="synonym">Acanthophacelus reticulatus</name>
    <dbReference type="NCBI Taxonomy" id="8081"/>
    <lineage>
        <taxon>Eukaryota</taxon>
        <taxon>Metazoa</taxon>
        <taxon>Chordata</taxon>
        <taxon>Craniata</taxon>
        <taxon>Vertebrata</taxon>
        <taxon>Euteleostomi</taxon>
        <taxon>Actinopterygii</taxon>
        <taxon>Neopterygii</taxon>
        <taxon>Teleostei</taxon>
        <taxon>Neoteleostei</taxon>
        <taxon>Acanthomorphata</taxon>
        <taxon>Ovalentaria</taxon>
        <taxon>Atherinomorphae</taxon>
        <taxon>Cyprinodontiformes</taxon>
        <taxon>Poeciliidae</taxon>
        <taxon>Poeciliinae</taxon>
        <taxon>Poecilia</taxon>
    </lineage>
</organism>